<protein>
    <submittedName>
        <fullName evidence="3">CYFA0S11e00375g1_1</fullName>
    </submittedName>
</protein>
<feature type="compositionally biased region" description="Polar residues" evidence="1">
    <location>
        <begin position="129"/>
        <end position="142"/>
    </location>
</feature>
<evidence type="ECO:0000313" key="3">
    <source>
        <dbReference type="EMBL" id="CDR43115.1"/>
    </source>
</evidence>
<feature type="transmembrane region" description="Helical" evidence="2">
    <location>
        <begin position="12"/>
        <end position="30"/>
    </location>
</feature>
<keyword evidence="2" id="KW-1133">Transmembrane helix</keyword>
<evidence type="ECO:0000256" key="2">
    <source>
        <dbReference type="SAM" id="Phobius"/>
    </source>
</evidence>
<keyword evidence="2" id="KW-0472">Membrane</keyword>
<keyword evidence="2" id="KW-0812">Transmembrane</keyword>
<reference evidence="3" key="1">
    <citation type="journal article" date="2014" name="Genome Announc.">
        <title>Genome sequence of the yeast Cyberlindnera fabianii (Hansenula fabianii).</title>
        <authorList>
            <person name="Freel K.C."/>
            <person name="Sarilar V."/>
            <person name="Neuveglise C."/>
            <person name="Devillers H."/>
            <person name="Friedrich A."/>
            <person name="Schacherer J."/>
        </authorList>
    </citation>
    <scope>NUCLEOTIDE SEQUENCE</scope>
    <source>
        <strain evidence="3">YJS4271</strain>
    </source>
</reference>
<gene>
    <name evidence="3" type="ORF">CYFA0S_11e00375g</name>
</gene>
<name>A0A061B0V3_CYBFA</name>
<organism evidence="3">
    <name type="scientific">Cyberlindnera fabianii</name>
    <name type="common">Yeast</name>
    <name type="synonym">Hansenula fabianii</name>
    <dbReference type="NCBI Taxonomy" id="36022"/>
    <lineage>
        <taxon>Eukaryota</taxon>
        <taxon>Fungi</taxon>
        <taxon>Dikarya</taxon>
        <taxon>Ascomycota</taxon>
        <taxon>Saccharomycotina</taxon>
        <taxon>Saccharomycetes</taxon>
        <taxon>Phaffomycetales</taxon>
        <taxon>Phaffomycetaceae</taxon>
        <taxon>Cyberlindnera</taxon>
    </lineage>
</organism>
<dbReference type="AlphaFoldDB" id="A0A061B0V3"/>
<feature type="region of interest" description="Disordered" evidence="1">
    <location>
        <begin position="129"/>
        <end position="151"/>
    </location>
</feature>
<evidence type="ECO:0000256" key="1">
    <source>
        <dbReference type="SAM" id="MobiDB-lite"/>
    </source>
</evidence>
<sequence>MSAHQSKSGPVHALLCVILFGNVLAITVVFHTRQWTAYLTRILERIVSVPLSIVLLILLAFHEALLELKHGHREAIKAQIRLQEADELFWGAKSGEGLVVGDDFQSLRLRKGITEAFADATTSITEFPLTKKTTPSLDPSSDTQREQTDATALRKPRVSLNSKNIKACWSLVRDSREYRNVLSTYTSTVSHRDDVEPTTTIISYSPETKVEPIELLSLTKEQ</sequence>
<accession>A0A061B0V3</accession>
<dbReference type="EMBL" id="LK052896">
    <property type="protein sequence ID" value="CDR43115.1"/>
    <property type="molecule type" value="Genomic_DNA"/>
</dbReference>
<feature type="transmembrane region" description="Helical" evidence="2">
    <location>
        <begin position="42"/>
        <end position="61"/>
    </location>
</feature>
<proteinExistence type="predicted"/>